<evidence type="ECO:0000256" key="5">
    <source>
        <dbReference type="ARBA" id="ARBA00022927"/>
    </source>
</evidence>
<comment type="similarity">
    <text evidence="2 7">Belongs to the SNAP family.</text>
</comment>
<evidence type="ECO:0000313" key="10">
    <source>
        <dbReference type="Proteomes" id="UP000594260"/>
    </source>
</evidence>
<keyword evidence="5 7" id="KW-0653">Protein transport</keyword>
<evidence type="ECO:0000256" key="3">
    <source>
        <dbReference type="ARBA" id="ARBA00022448"/>
    </source>
</evidence>
<feature type="coiled-coil region" evidence="8">
    <location>
        <begin position="126"/>
        <end position="186"/>
    </location>
</feature>
<protein>
    <recommendedName>
        <fullName evidence="11">Alpha-soluble NSF attachment protein</fullName>
    </recommendedName>
</protein>
<organism evidence="9 10">
    <name type="scientific">Varroa destructor</name>
    <name type="common">Honeybee mite</name>
    <dbReference type="NCBI Taxonomy" id="109461"/>
    <lineage>
        <taxon>Eukaryota</taxon>
        <taxon>Metazoa</taxon>
        <taxon>Ecdysozoa</taxon>
        <taxon>Arthropoda</taxon>
        <taxon>Chelicerata</taxon>
        <taxon>Arachnida</taxon>
        <taxon>Acari</taxon>
        <taxon>Parasitiformes</taxon>
        <taxon>Mesostigmata</taxon>
        <taxon>Gamasina</taxon>
        <taxon>Dermanyssoidea</taxon>
        <taxon>Varroidae</taxon>
        <taxon>Varroa</taxon>
    </lineage>
</organism>
<keyword evidence="4 7" id="KW-0931">ER-Golgi transport</keyword>
<accession>A0A7M7JMS6</accession>
<keyword evidence="6 7" id="KW-0472">Membrane</keyword>
<dbReference type="PANTHER" id="PTHR13768">
    <property type="entry name" value="SOLUBLE NSF ATTACHMENT PROTEIN SNAP"/>
    <property type="match status" value="1"/>
</dbReference>
<dbReference type="GO" id="GO:0005774">
    <property type="term" value="C:vacuolar membrane"/>
    <property type="evidence" value="ECO:0007669"/>
    <property type="project" value="TreeGrafter"/>
</dbReference>
<comment type="subcellular location">
    <subcellularLocation>
        <location evidence="1 7">Membrane</location>
        <topology evidence="1 7">Peripheral membrane protein</topology>
    </subcellularLocation>
</comment>
<keyword evidence="3 7" id="KW-0813">Transport</keyword>
<dbReference type="PANTHER" id="PTHR13768:SF8">
    <property type="entry name" value="ALPHA-SOLUBLE NSF ATTACHMENT PROTEIN"/>
    <property type="match status" value="1"/>
</dbReference>
<evidence type="ECO:0000256" key="4">
    <source>
        <dbReference type="ARBA" id="ARBA00022892"/>
    </source>
</evidence>
<proteinExistence type="inferred from homology"/>
<dbReference type="GO" id="GO:0031201">
    <property type="term" value="C:SNARE complex"/>
    <property type="evidence" value="ECO:0007669"/>
    <property type="project" value="TreeGrafter"/>
</dbReference>
<dbReference type="InterPro" id="IPR000744">
    <property type="entry name" value="NSF_attach"/>
</dbReference>
<reference evidence="9" key="1">
    <citation type="submission" date="2021-01" db="UniProtKB">
        <authorList>
            <consortium name="EnsemblMetazoa"/>
        </authorList>
    </citation>
    <scope>IDENTIFICATION</scope>
</reference>
<sequence>MANSEQKAIQLLAEADKKLKSAQGFFGSMFNAESKIIDACELYTKAANSFKMAKKWSASGSAFCKSAELQLKLSNKHEAATNYGEAANCYKKSEAHKAVECLQKGNEIYTDMGRFTMAAKNHMIIAEIYENEIADLDRAISHYEQAADYFKGEESYSSANKCLLQVARYSAQMDKYEKAINIFEEVGKSALDSALLKSSAKEYFFKAALCHLCIDTLNATQAVAKYSEIFPAFQDSRECKLITTLATKLEDQDLDGFTAAVADYDAISRFDQWYTDILLKIKKVLQEQNDLC</sequence>
<dbReference type="CDD" id="cd15832">
    <property type="entry name" value="SNAP"/>
    <property type="match status" value="1"/>
</dbReference>
<keyword evidence="10" id="KW-1185">Reference proteome</keyword>
<evidence type="ECO:0000256" key="1">
    <source>
        <dbReference type="ARBA" id="ARBA00004170"/>
    </source>
</evidence>
<evidence type="ECO:0000256" key="2">
    <source>
        <dbReference type="ARBA" id="ARBA00010050"/>
    </source>
</evidence>
<evidence type="ECO:0000313" key="9">
    <source>
        <dbReference type="EnsemblMetazoa" id="XP_022654304"/>
    </source>
</evidence>
<comment type="function">
    <text evidence="7">Required for vesicular transport between the endoplasmic reticulum and the Golgi apparatus.</text>
</comment>
<dbReference type="FunFam" id="1.25.40.10:FF:000049">
    <property type="entry name" value="Alpha-soluble NSF attachment protein-like"/>
    <property type="match status" value="1"/>
</dbReference>
<dbReference type="SUPFAM" id="SSF48452">
    <property type="entry name" value="TPR-like"/>
    <property type="match status" value="1"/>
</dbReference>
<dbReference type="GeneID" id="111247536"/>
<dbReference type="AlphaFoldDB" id="A0A7M7JMS6"/>
<dbReference type="RefSeq" id="XP_022654303.1">
    <property type="nucleotide sequence ID" value="XM_022798568.1"/>
</dbReference>
<dbReference type="InterPro" id="IPR011990">
    <property type="entry name" value="TPR-like_helical_dom_sf"/>
</dbReference>
<dbReference type="Pfam" id="PF14938">
    <property type="entry name" value="SNAP"/>
    <property type="match status" value="1"/>
</dbReference>
<dbReference type="GO" id="GO:0006886">
    <property type="term" value="P:intracellular protein transport"/>
    <property type="evidence" value="ECO:0007669"/>
    <property type="project" value="UniProtKB-UniRule"/>
</dbReference>
<evidence type="ECO:0000256" key="8">
    <source>
        <dbReference type="SAM" id="Coils"/>
    </source>
</evidence>
<dbReference type="EnsemblMetazoa" id="XM_022798569">
    <property type="protein sequence ID" value="XP_022654304"/>
    <property type="gene ID" value="LOC111247536"/>
</dbReference>
<dbReference type="RefSeq" id="XP_022654304.1">
    <property type="nucleotide sequence ID" value="XM_022798569.1"/>
</dbReference>
<keyword evidence="8" id="KW-0175">Coiled coil</keyword>
<dbReference type="GO" id="GO:0035494">
    <property type="term" value="P:SNARE complex disassembly"/>
    <property type="evidence" value="ECO:0007669"/>
    <property type="project" value="TreeGrafter"/>
</dbReference>
<evidence type="ECO:0000256" key="7">
    <source>
        <dbReference type="RuleBase" id="RU367013"/>
    </source>
</evidence>
<dbReference type="PRINTS" id="PR00448">
    <property type="entry name" value="NSFATTACHMNT"/>
</dbReference>
<dbReference type="EnsemblMetazoa" id="XM_022798568">
    <property type="protein sequence ID" value="XP_022654303"/>
    <property type="gene ID" value="LOC111247536"/>
</dbReference>
<dbReference type="Proteomes" id="UP000594260">
    <property type="component" value="Unplaced"/>
</dbReference>
<evidence type="ECO:0000256" key="6">
    <source>
        <dbReference type="ARBA" id="ARBA00023136"/>
    </source>
</evidence>
<evidence type="ECO:0008006" key="11">
    <source>
        <dbReference type="Google" id="ProtNLM"/>
    </source>
</evidence>
<dbReference type="OMA" id="FGDAREC"/>
<dbReference type="GO" id="GO:0019905">
    <property type="term" value="F:syntaxin binding"/>
    <property type="evidence" value="ECO:0007669"/>
    <property type="project" value="TreeGrafter"/>
</dbReference>
<dbReference type="GO" id="GO:0005483">
    <property type="term" value="F:soluble NSF attachment protein activity"/>
    <property type="evidence" value="ECO:0007669"/>
    <property type="project" value="UniProtKB-ARBA"/>
</dbReference>
<dbReference type="Gene3D" id="1.25.40.10">
    <property type="entry name" value="Tetratricopeptide repeat domain"/>
    <property type="match status" value="1"/>
</dbReference>
<name>A0A7M7JMS6_VARDE</name>